<dbReference type="Proteomes" id="UP001057402">
    <property type="component" value="Chromosome 6"/>
</dbReference>
<protein>
    <submittedName>
        <fullName evidence="1">Uncharacterized protein</fullName>
    </submittedName>
</protein>
<reference evidence="2" key="1">
    <citation type="journal article" date="2023" name="Front. Plant Sci.">
        <title>Chromosomal-level genome assembly of Melastoma candidum provides insights into trichome evolution.</title>
        <authorList>
            <person name="Zhong Y."/>
            <person name="Wu W."/>
            <person name="Sun C."/>
            <person name="Zou P."/>
            <person name="Liu Y."/>
            <person name="Dai S."/>
            <person name="Zhou R."/>
        </authorList>
    </citation>
    <scope>NUCLEOTIDE SEQUENCE [LARGE SCALE GENOMIC DNA]</scope>
</reference>
<dbReference type="EMBL" id="CM042885">
    <property type="protein sequence ID" value="KAI4366474.1"/>
    <property type="molecule type" value="Genomic_DNA"/>
</dbReference>
<accession>A0ACB9QK61</accession>
<evidence type="ECO:0000313" key="1">
    <source>
        <dbReference type="EMBL" id="KAI4366474.1"/>
    </source>
</evidence>
<proteinExistence type="predicted"/>
<organism evidence="1 2">
    <name type="scientific">Melastoma candidum</name>
    <dbReference type="NCBI Taxonomy" id="119954"/>
    <lineage>
        <taxon>Eukaryota</taxon>
        <taxon>Viridiplantae</taxon>
        <taxon>Streptophyta</taxon>
        <taxon>Embryophyta</taxon>
        <taxon>Tracheophyta</taxon>
        <taxon>Spermatophyta</taxon>
        <taxon>Magnoliopsida</taxon>
        <taxon>eudicotyledons</taxon>
        <taxon>Gunneridae</taxon>
        <taxon>Pentapetalae</taxon>
        <taxon>rosids</taxon>
        <taxon>malvids</taxon>
        <taxon>Myrtales</taxon>
        <taxon>Melastomataceae</taxon>
        <taxon>Melastomatoideae</taxon>
        <taxon>Melastomateae</taxon>
        <taxon>Melastoma</taxon>
    </lineage>
</organism>
<gene>
    <name evidence="1" type="ORF">MLD38_022348</name>
</gene>
<name>A0ACB9QK61_9MYRT</name>
<comment type="caution">
    <text evidence="1">The sequence shown here is derived from an EMBL/GenBank/DDBJ whole genome shotgun (WGS) entry which is preliminary data.</text>
</comment>
<keyword evidence="2" id="KW-1185">Reference proteome</keyword>
<sequence length="580" mass="66266">MRPTPINSAIESKFVSTPSFDYYPKPESCGATPSSCFFCIMAEHDPSLRRARIARFFKGSGLLHDARDLVLVLIALWHVAMAHPDDDEFPSLGIFDFLKGLMERAARDGSWLLRDRNVYIPYYAAHVIGSYTMNRPEFAKEAVLSGVVPPLVELMRGTMSWVEQRAAVRALGHLASYEETFGAVAVYEEEIIPLALRVMTTCVDNVYASFVGLKGEKRPDYHRDLLTRGLIGTELEDRRAEEWASQLQCWSIYLLSCFATKGRGLHLIWDEQGLQRELCETWGGIMYRNSPAGIGLLRILCRTQVGREKISDCRQVIDALCNLARSAGDWQYMAIDCLLLLLNDRDTRKKVEETITPCLLDLVDLKTLGKRSRLGEQISRALNLYHPMRFIERDDEFMSCEQSDERKIGMLAKLLKEKGNMLFRDGNIKGAISKYSEALDVCPRNLRKERMVIHSNRSQCYLHLQEPDKAISDTTRALSLSSPTNSHGKSLWRRSQAYDMKGLAKESLMDCVMYVRWWFKSERNNNKGVNGRMMKIIPYYASSMIRKQKEATWLFRRSELKTMAGNMVGDDERNLASDPI</sequence>
<evidence type="ECO:0000313" key="2">
    <source>
        <dbReference type="Proteomes" id="UP001057402"/>
    </source>
</evidence>